<proteinExistence type="predicted"/>
<keyword evidence="4" id="KW-1185">Reference proteome</keyword>
<feature type="transmembrane region" description="Helical" evidence="2">
    <location>
        <begin position="155"/>
        <end position="175"/>
    </location>
</feature>
<name>A0ABP7JZI4_9ACTN</name>
<keyword evidence="2" id="KW-1133">Transmembrane helix</keyword>
<feature type="transmembrane region" description="Helical" evidence="2">
    <location>
        <begin position="187"/>
        <end position="208"/>
    </location>
</feature>
<accession>A0ABP7JZI4</accession>
<evidence type="ECO:0000256" key="1">
    <source>
        <dbReference type="SAM" id="MobiDB-lite"/>
    </source>
</evidence>
<keyword evidence="2" id="KW-0472">Membrane</keyword>
<evidence type="ECO:0000313" key="3">
    <source>
        <dbReference type="EMBL" id="GAA3860559.1"/>
    </source>
</evidence>
<feature type="region of interest" description="Disordered" evidence="1">
    <location>
        <begin position="282"/>
        <end position="314"/>
    </location>
</feature>
<organism evidence="3 4">
    <name type="scientific">Streptomyces lannensis</name>
    <dbReference type="NCBI Taxonomy" id="766498"/>
    <lineage>
        <taxon>Bacteria</taxon>
        <taxon>Bacillati</taxon>
        <taxon>Actinomycetota</taxon>
        <taxon>Actinomycetes</taxon>
        <taxon>Kitasatosporales</taxon>
        <taxon>Streptomycetaceae</taxon>
        <taxon>Streptomyces</taxon>
    </lineage>
</organism>
<dbReference type="EMBL" id="BAAAZA010000006">
    <property type="protein sequence ID" value="GAA3860559.1"/>
    <property type="molecule type" value="Genomic_DNA"/>
</dbReference>
<feature type="region of interest" description="Disordered" evidence="1">
    <location>
        <begin position="1"/>
        <end position="32"/>
    </location>
</feature>
<keyword evidence="2" id="KW-0812">Transmembrane</keyword>
<dbReference type="Proteomes" id="UP001501563">
    <property type="component" value="Unassembled WGS sequence"/>
</dbReference>
<reference evidence="4" key="1">
    <citation type="journal article" date="2019" name="Int. J. Syst. Evol. Microbiol.">
        <title>The Global Catalogue of Microorganisms (GCM) 10K type strain sequencing project: providing services to taxonomists for standard genome sequencing and annotation.</title>
        <authorList>
            <consortium name="The Broad Institute Genomics Platform"/>
            <consortium name="The Broad Institute Genome Sequencing Center for Infectious Disease"/>
            <person name="Wu L."/>
            <person name="Ma J."/>
        </authorList>
    </citation>
    <scope>NUCLEOTIDE SEQUENCE [LARGE SCALE GENOMIC DNA]</scope>
    <source>
        <strain evidence="4">JCM 16578</strain>
    </source>
</reference>
<feature type="transmembrane region" description="Helical" evidence="2">
    <location>
        <begin position="96"/>
        <end position="116"/>
    </location>
</feature>
<feature type="transmembrane region" description="Helical" evidence="2">
    <location>
        <begin position="69"/>
        <end position="89"/>
    </location>
</feature>
<evidence type="ECO:0000313" key="4">
    <source>
        <dbReference type="Proteomes" id="UP001501563"/>
    </source>
</evidence>
<evidence type="ECO:0000256" key="2">
    <source>
        <dbReference type="SAM" id="Phobius"/>
    </source>
</evidence>
<feature type="compositionally biased region" description="Basic and acidic residues" evidence="1">
    <location>
        <begin position="301"/>
        <end position="314"/>
    </location>
</feature>
<sequence length="314" mass="32796">MEWDHGPAGYRRGAAGAVDDGSPAAASDAGPGRPVAARVRVARFVVRTLRGEWHGIVVDPVRRLLRRGLSGLSLAFVAGFGVILFHAIAQRPTGATAVRILGGVTADLPLWLALLRTPVSLYVPALDLPVWAGITQLFLAFALAELVLGRARTLLVSYATTLAGTLTVRVMIALGPGWCGFGLPPRIGQVLDTGPSAAVVGLFTYLAVVRRAPVVFTLTGGSMVWESIAEPNLAGREHLIAVSAAIVLGLFHGRASKVRQLGTALLSGAVPLPRHPIGMTLPVPVSSGRTDPSAPGVGRVPLHESPVDDCREPC</sequence>
<feature type="transmembrane region" description="Helical" evidence="2">
    <location>
        <begin position="128"/>
        <end position="148"/>
    </location>
</feature>
<gene>
    <name evidence="3" type="ORF">GCM10022207_25320</name>
</gene>
<evidence type="ECO:0008006" key="5">
    <source>
        <dbReference type="Google" id="ProtNLM"/>
    </source>
</evidence>
<protein>
    <recommendedName>
        <fullName evidence="5">Integral membrane protein</fullName>
    </recommendedName>
</protein>
<comment type="caution">
    <text evidence="3">The sequence shown here is derived from an EMBL/GenBank/DDBJ whole genome shotgun (WGS) entry which is preliminary data.</text>
</comment>